<evidence type="ECO:0000313" key="3">
    <source>
        <dbReference type="Proteomes" id="UP000018890"/>
    </source>
</evidence>
<comment type="caution">
    <text evidence="2">The sequence shown here is derived from an EMBL/GenBank/DDBJ whole genome shotgun (WGS) entry which is preliminary data.</text>
</comment>
<sequence>MSKEQSNWIAFLFVSQHRRNNCGTRAVKRIMKAKREQASMSKDIHSGNEGRKRAENKGENLSSLSWKVLNDFSTKVSKRNALSYSNSRAFLL</sequence>
<proteinExistence type="predicted"/>
<name>W4Q802_9BACI</name>
<accession>W4Q802</accession>
<evidence type="ECO:0000256" key="1">
    <source>
        <dbReference type="SAM" id="MobiDB-lite"/>
    </source>
</evidence>
<keyword evidence="3" id="KW-1185">Reference proteome</keyword>
<reference evidence="2" key="1">
    <citation type="journal article" date="2014" name="Genome Announc.">
        <title>Draft Genome Sequences of Three Alkaliphilic Bacillus Strains, Bacillus wakoensis JCM 9140T, Bacillus akibai JCM 9157T, and Bacillus hemicellulosilyticus JCM 9152T.</title>
        <authorList>
            <person name="Yuki M."/>
            <person name="Oshima K."/>
            <person name="Suda W."/>
            <person name="Oshida Y."/>
            <person name="Kitamura K."/>
            <person name="Iida T."/>
            <person name="Hattori M."/>
            <person name="Ohkuma M."/>
        </authorList>
    </citation>
    <scope>NUCLEOTIDE SEQUENCE [LARGE SCALE GENOMIC DNA]</scope>
    <source>
        <strain evidence="2">JCM 9140</strain>
    </source>
</reference>
<organism evidence="2 3">
    <name type="scientific">Halalkalibacter wakoensis JCM 9140</name>
    <dbReference type="NCBI Taxonomy" id="1236970"/>
    <lineage>
        <taxon>Bacteria</taxon>
        <taxon>Bacillati</taxon>
        <taxon>Bacillota</taxon>
        <taxon>Bacilli</taxon>
        <taxon>Bacillales</taxon>
        <taxon>Bacillaceae</taxon>
        <taxon>Halalkalibacter</taxon>
    </lineage>
</organism>
<dbReference type="AlphaFoldDB" id="W4Q802"/>
<feature type="compositionally biased region" description="Basic and acidic residues" evidence="1">
    <location>
        <begin position="33"/>
        <end position="58"/>
    </location>
</feature>
<evidence type="ECO:0000313" key="2">
    <source>
        <dbReference type="EMBL" id="GAE28095.1"/>
    </source>
</evidence>
<feature type="region of interest" description="Disordered" evidence="1">
    <location>
        <begin position="33"/>
        <end position="59"/>
    </location>
</feature>
<protein>
    <submittedName>
        <fullName evidence="2">Uncharacterized protein</fullName>
    </submittedName>
</protein>
<gene>
    <name evidence="2" type="ORF">JCM9140_4289</name>
</gene>
<dbReference type="EMBL" id="BAUT01000082">
    <property type="protein sequence ID" value="GAE28095.1"/>
    <property type="molecule type" value="Genomic_DNA"/>
</dbReference>
<dbReference type="Proteomes" id="UP000018890">
    <property type="component" value="Unassembled WGS sequence"/>
</dbReference>